<dbReference type="STRING" id="1208324.P73_1221"/>
<evidence type="ECO:0000256" key="6">
    <source>
        <dbReference type="SAM" id="Phobius"/>
    </source>
</evidence>
<dbReference type="GO" id="GO:0005886">
    <property type="term" value="C:plasma membrane"/>
    <property type="evidence" value="ECO:0007669"/>
    <property type="project" value="UniProtKB-SubCell"/>
</dbReference>
<dbReference type="KEGG" id="cid:P73_1221"/>
<evidence type="ECO:0000313" key="8">
    <source>
        <dbReference type="Proteomes" id="UP000031521"/>
    </source>
</evidence>
<proteinExistence type="predicted"/>
<dbReference type="Proteomes" id="UP000031521">
    <property type="component" value="Chromosome"/>
</dbReference>
<keyword evidence="2" id="KW-1003">Cell membrane</keyword>
<feature type="transmembrane region" description="Helical" evidence="6">
    <location>
        <begin position="32"/>
        <end position="49"/>
    </location>
</feature>
<keyword evidence="3 6" id="KW-0812">Transmembrane</keyword>
<evidence type="ECO:0008006" key="9">
    <source>
        <dbReference type="Google" id="ProtNLM"/>
    </source>
</evidence>
<dbReference type="HOGENOM" id="CLU_075280_0_0_5"/>
<feature type="transmembrane region" description="Helical" evidence="6">
    <location>
        <begin position="277"/>
        <end position="298"/>
    </location>
</feature>
<dbReference type="PANTHER" id="PTHR39087:SF2">
    <property type="entry name" value="UPF0104 MEMBRANE PROTEIN MJ1595"/>
    <property type="match status" value="1"/>
</dbReference>
<gene>
    <name evidence="7" type="ORF">P73_1221</name>
</gene>
<keyword evidence="8" id="KW-1185">Reference proteome</keyword>
<organism evidence="7 8">
    <name type="scientific">Celeribacter indicus</name>
    <dbReference type="NCBI Taxonomy" id="1208324"/>
    <lineage>
        <taxon>Bacteria</taxon>
        <taxon>Pseudomonadati</taxon>
        <taxon>Pseudomonadota</taxon>
        <taxon>Alphaproteobacteria</taxon>
        <taxon>Rhodobacterales</taxon>
        <taxon>Roseobacteraceae</taxon>
        <taxon>Celeribacter</taxon>
    </lineage>
</organism>
<dbReference type="NCBIfam" id="TIGR00374">
    <property type="entry name" value="flippase-like domain"/>
    <property type="match status" value="1"/>
</dbReference>
<dbReference type="InterPro" id="IPR022791">
    <property type="entry name" value="L-PG_synthase/AglD"/>
</dbReference>
<evidence type="ECO:0000313" key="7">
    <source>
        <dbReference type="EMBL" id="AJE45936.1"/>
    </source>
</evidence>
<reference evidence="7 8" key="1">
    <citation type="journal article" date="2014" name="Int. J. Syst. Evol. Microbiol.">
        <title>Celeribacter indicus sp. nov., a polycyclic aromatic hydrocarbon-degrading bacterium from deep-sea sediment and reclassification of Huaishuia halophila as Celeribacter halophilus comb. nov.</title>
        <authorList>
            <person name="Lai Q."/>
            <person name="Cao J."/>
            <person name="Yuan J."/>
            <person name="Li F."/>
            <person name="Shao Z."/>
        </authorList>
    </citation>
    <scope>NUCLEOTIDE SEQUENCE [LARGE SCALE GENOMIC DNA]</scope>
    <source>
        <strain evidence="7">P73</strain>
    </source>
</reference>
<dbReference type="Pfam" id="PF03706">
    <property type="entry name" value="LPG_synthase_TM"/>
    <property type="match status" value="1"/>
</dbReference>
<evidence type="ECO:0000256" key="1">
    <source>
        <dbReference type="ARBA" id="ARBA00004651"/>
    </source>
</evidence>
<dbReference type="EMBL" id="CP004393">
    <property type="protein sequence ID" value="AJE45936.1"/>
    <property type="molecule type" value="Genomic_DNA"/>
</dbReference>
<keyword evidence="4 6" id="KW-1133">Transmembrane helix</keyword>
<dbReference type="AlphaFoldDB" id="A0A0B5DYZ1"/>
<dbReference type="PANTHER" id="PTHR39087">
    <property type="entry name" value="UPF0104 MEMBRANE PROTEIN MJ1595"/>
    <property type="match status" value="1"/>
</dbReference>
<feature type="transmembrane region" description="Helical" evidence="6">
    <location>
        <begin position="187"/>
        <end position="209"/>
    </location>
</feature>
<name>A0A0B5DYZ1_9RHOB</name>
<evidence type="ECO:0000256" key="4">
    <source>
        <dbReference type="ARBA" id="ARBA00022989"/>
    </source>
</evidence>
<accession>A0A0B5DYZ1</accession>
<feature type="transmembrane region" description="Helical" evidence="6">
    <location>
        <begin position="215"/>
        <end position="238"/>
    </location>
</feature>
<keyword evidence="5 6" id="KW-0472">Membrane</keyword>
<sequence length="310" mass="31908">MAGLLALVVLGLAGAVSATGWAEARAQVAKLAPWQVGLLLLLSLANYAARGLRWHLFARHIGLGLGLRANLRHFLGGFAMAVTPGRLGELVRMRWIARETGVAFERAAPLLLVDRASDLAAMAVLTGAAVLASGLRIAGGGPVLALALLAAVLATRPRLLAALARLGHRATGRFGRLFARLRRAARALAPFASGGVLLRGSVLALFGWLAEGLAFFLLLHWMGAGVSAATAIAIFLFATLAGGLTGAPGGLGGAEAAMVALLSLEGVPLAVSVPATVLIRLTTLWFAIAIGAAVFPVAERHSRRISDALD</sequence>
<evidence type="ECO:0000256" key="5">
    <source>
        <dbReference type="ARBA" id="ARBA00023136"/>
    </source>
</evidence>
<protein>
    <recommendedName>
        <fullName evidence="9">Integral membrane protein</fullName>
    </recommendedName>
</protein>
<evidence type="ECO:0000256" key="3">
    <source>
        <dbReference type="ARBA" id="ARBA00022692"/>
    </source>
</evidence>
<comment type="subcellular location">
    <subcellularLocation>
        <location evidence="1">Cell membrane</location>
        <topology evidence="1">Multi-pass membrane protein</topology>
    </subcellularLocation>
</comment>
<evidence type="ECO:0000256" key="2">
    <source>
        <dbReference type="ARBA" id="ARBA00022475"/>
    </source>
</evidence>